<keyword evidence="2" id="KW-0808">Transferase</keyword>
<evidence type="ECO:0000256" key="3">
    <source>
        <dbReference type="ARBA" id="ARBA00022691"/>
    </source>
</evidence>
<evidence type="ECO:0000313" key="5">
    <source>
        <dbReference type="EMBL" id="KAK9419303.1"/>
    </source>
</evidence>
<dbReference type="PANTHER" id="PTHR35897">
    <property type="entry name" value="METHYLTRANSFERASE AUSD"/>
    <property type="match status" value="1"/>
</dbReference>
<evidence type="ECO:0000256" key="4">
    <source>
        <dbReference type="ARBA" id="ARBA00038314"/>
    </source>
</evidence>
<dbReference type="InterPro" id="IPR029063">
    <property type="entry name" value="SAM-dependent_MTases_sf"/>
</dbReference>
<dbReference type="EMBL" id="JARVKF010000330">
    <property type="protein sequence ID" value="KAK9419303.1"/>
    <property type="molecule type" value="Genomic_DNA"/>
</dbReference>
<dbReference type="InterPro" id="IPR051654">
    <property type="entry name" value="Meroterpenoid_MTases"/>
</dbReference>
<dbReference type="GO" id="GO:0008168">
    <property type="term" value="F:methyltransferase activity"/>
    <property type="evidence" value="ECO:0007669"/>
    <property type="project" value="UniProtKB-KW"/>
</dbReference>
<keyword evidence="5" id="KW-0489">Methyltransferase</keyword>
<keyword evidence="3" id="KW-0949">S-adenosyl-L-methionine</keyword>
<protein>
    <submittedName>
        <fullName evidence="5">Methyltransferase domain-containing protein</fullName>
    </submittedName>
</protein>
<dbReference type="SUPFAM" id="SSF53335">
    <property type="entry name" value="S-adenosyl-L-methionine-dependent methyltransferases"/>
    <property type="match status" value="1"/>
</dbReference>
<reference evidence="5 6" key="1">
    <citation type="journal article" date="2024" name="J. Plant Pathol.">
        <title>Sequence and assembly of the genome of Seiridium unicorne, isolate CBS 538.82, causal agent of cypress canker disease.</title>
        <authorList>
            <person name="Scali E."/>
            <person name="Rocca G.D."/>
            <person name="Danti R."/>
            <person name="Garbelotto M."/>
            <person name="Barberini S."/>
            <person name="Baroncelli R."/>
            <person name="Emiliani G."/>
        </authorList>
    </citation>
    <scope>NUCLEOTIDE SEQUENCE [LARGE SCALE GENOMIC DNA]</scope>
    <source>
        <strain evidence="5 6">BM-138-508</strain>
    </source>
</reference>
<comment type="similarity">
    <text evidence="4">Belongs to the class I-like SAM-binding methyltransferase superfamily.</text>
</comment>
<proteinExistence type="inferred from homology"/>
<dbReference type="Proteomes" id="UP001408356">
    <property type="component" value="Unassembled WGS sequence"/>
</dbReference>
<comment type="caution">
    <text evidence="5">The sequence shown here is derived from an EMBL/GenBank/DDBJ whole genome shotgun (WGS) entry which is preliminary data.</text>
</comment>
<organism evidence="5 6">
    <name type="scientific">Seiridium unicorne</name>
    <dbReference type="NCBI Taxonomy" id="138068"/>
    <lineage>
        <taxon>Eukaryota</taxon>
        <taxon>Fungi</taxon>
        <taxon>Dikarya</taxon>
        <taxon>Ascomycota</taxon>
        <taxon>Pezizomycotina</taxon>
        <taxon>Sordariomycetes</taxon>
        <taxon>Xylariomycetidae</taxon>
        <taxon>Amphisphaeriales</taxon>
        <taxon>Sporocadaceae</taxon>
        <taxon>Seiridium</taxon>
    </lineage>
</organism>
<accession>A0ABR2UX94</accession>
<name>A0ABR2UX94_9PEZI</name>
<dbReference type="GO" id="GO:0032259">
    <property type="term" value="P:methylation"/>
    <property type="evidence" value="ECO:0007669"/>
    <property type="project" value="UniProtKB-KW"/>
</dbReference>
<evidence type="ECO:0000256" key="2">
    <source>
        <dbReference type="ARBA" id="ARBA00022679"/>
    </source>
</evidence>
<comment type="pathway">
    <text evidence="1">Secondary metabolite biosynthesis.</text>
</comment>
<dbReference type="PANTHER" id="PTHR35897:SF1">
    <property type="entry name" value="METHYLTRANSFERASE AUSD"/>
    <property type="match status" value="1"/>
</dbReference>
<sequence length="301" mass="34286">MSVTTQPSSYQSFFQETVKSVPPATSEVLETYSGIPKDAHAEHVINCRNAAYEKCPYPCIGSLRFLSFDLAGLPAYQEHVLGPLKKPTKEGELEPLFLDLGTCFGQDVRKLVYDGAPIARLWASDIEQHLIDVGFKLFNDEQKLPRDHFLCPADLFSTSPDDQLRLLDDKVTILHMTAVFHLFSLEDQKKAVDRSLRLLRKDTGRPVLLLGMQVGNVVAGPFLRKNVSVDYSHKYRHNVESWETMWKEVAESGEWKDRIEKLEVKSELLASGTRSNSADNPNFDESQIRRHNFEVWVTFKD</sequence>
<evidence type="ECO:0000256" key="1">
    <source>
        <dbReference type="ARBA" id="ARBA00005179"/>
    </source>
</evidence>
<gene>
    <name evidence="5" type="ORF">SUNI508_01280</name>
</gene>
<evidence type="ECO:0000313" key="6">
    <source>
        <dbReference type="Proteomes" id="UP001408356"/>
    </source>
</evidence>
<keyword evidence="6" id="KW-1185">Reference proteome</keyword>